<comment type="caution">
    <text evidence="12">The sequence shown here is derived from an EMBL/GenBank/DDBJ whole genome shotgun (WGS) entry which is preliminary data.</text>
</comment>
<gene>
    <name evidence="12" type="ORF">EGW08_004823</name>
</gene>
<evidence type="ECO:0000256" key="2">
    <source>
        <dbReference type="ARBA" id="ARBA00012202"/>
    </source>
</evidence>
<feature type="region of interest" description="Disordered" evidence="9">
    <location>
        <begin position="1297"/>
        <end position="1339"/>
    </location>
</feature>
<feature type="transmembrane region" description="Helical" evidence="10">
    <location>
        <begin position="431"/>
        <end position="452"/>
    </location>
</feature>
<dbReference type="EMBL" id="RQTK01000111">
    <property type="protein sequence ID" value="RUS87448.1"/>
    <property type="molecule type" value="Genomic_DNA"/>
</dbReference>
<dbReference type="Proteomes" id="UP000271974">
    <property type="component" value="Unassembled WGS sequence"/>
</dbReference>
<sequence length="1539" mass="171973">MRRTCRLDPGRAPSVTDLLLQKLMLDSAHLMPIKRVPAPKKIQQSPDFSLVRDKGYQFQVMMDNVPCDPSNSFAEMMDIFSHKESHQFVQNAFVGPSCDEVCQPGGRLAKYFDVMMVSYGCESSIFDDKEEYPTFGRTTTTFKDMEVFFAEIIHHFKWPRVKLVTERTPVWQETMTEFEEQISRFGVQVKRWTVDSVSSITEPEFVQESQDTRVFLLLMYPEAVLDFMRQAERANLTTVQSENVFLVVDFAGSHHKMDFKDGAFTFLEGVLDITYDVQPESEGYQNFLGEILNLSQIATNPNCTNYEYGIHPMLVSDGIYVVAGAFNSSLAQNISVTEGAAVANTTHGATFQGLYHTIEMDEKATRRPRFMLHNIQGGCYKSIGRTRPDGTGLVIINSNIVWPGGGNHTPRGSPYCGWDGQFCTSDNNTDIIAVGSVSLLLVIIIMTVIFMWRRNLKTRLLATDWLLDWADIEPRIHYPDAPGYVELGSTRHLSGGSLDSLSTLRSEGSEYLTGAGVGGGGTHSAAPTTTTMSGGMLFRCPVVKMDVEGIWAIKFIRKSSSSLTQSVKRELNLVRGLKHPNVNAFMGACMKPGHMCVMWAYSPKGSLHDLIHSEILKMDLMFQLSFAQDIVKGLAYIHKSELTCHGRVKSTNVVVDAGLTCKLTDVDMPRLRDGGEDLDLEDPDYWFQYVWTAPELLRTGCDVDLQKADIYSYGIVLYEIMLKRKPYVTESNTRVLIEPHWKSVIECVRDPEMLNEILENLRASDNILEVAETEEDDGIMGSVMSGQLSIRESEFPGVQNNVSQSAASLGPNLQDQVQNKSYWSSFRHHYQRNKQTLLSTTCPPSRLMVGSNHRTNHSEPDRAKSTSVVFPKSLVTPARSMSVTPALLNESRRARLYGTSRRSSCDSSLSTLPPENLHPRSEPQFAKIKSSLLAPASVSSNIHQSAASDSGNPVASQTHTALSQNPLSSKPLKTSSPSRQRRKSRISPCPEDDSVSTSQPQTQTQSQNINSHLSGIAEGREPRLVVTNFLTQTQSALDSFSNTTTNTAGSNQSETTQRLHDENNSNEHFNTLNSHLNINQCSTKMETSSSALDGAHKPGRRQTAPDSRCVDQVPREDNTLTMEDTRMDTSRVDPGPPTDTLDQVPGISSPKRTGRRLSDRKLLPIHFPGSPVLASVESTDLQSSCPQTKQPHISSSPPTCCCCPKLKKSSLYSSCKPKNLEKTFALESNIDLNSTEHINKQCHDKPETSEGGCNRQKSELTKSEHNKPEHIKHEHIRFEHIKPEHIKPEHIRSEHIKPEHTRSEHIKSEHIKHEHIKPEHIRSEHIPGERPSCSPGTTSGFLLSPATLLSRPSTWQLHRASNSIPDKSLQLMRPEIPHWHRGPNGRSGSVSTISVGGGHPPQQPVRRGRAMSVDRSKQDLNAPTGEGRASALDFFSRASFYNRRATARGAGTVRRGDKEGQMMELMKQCWAEDPDHRPSADTIIKTMRSLTTGRSLSDNIEKIVSRYSEQLEITVNERTRRLEEEKAKYFRVLCEVIPQ</sequence>
<evidence type="ECO:0000256" key="5">
    <source>
        <dbReference type="ARBA" id="ARBA00022989"/>
    </source>
</evidence>
<organism evidence="12 13">
    <name type="scientific">Elysia chlorotica</name>
    <name type="common">Eastern emerald elysia</name>
    <name type="synonym">Sea slug</name>
    <dbReference type="NCBI Taxonomy" id="188477"/>
    <lineage>
        <taxon>Eukaryota</taxon>
        <taxon>Metazoa</taxon>
        <taxon>Spiralia</taxon>
        <taxon>Lophotrochozoa</taxon>
        <taxon>Mollusca</taxon>
        <taxon>Gastropoda</taxon>
        <taxon>Heterobranchia</taxon>
        <taxon>Euthyneura</taxon>
        <taxon>Panpulmonata</taxon>
        <taxon>Sacoglossa</taxon>
        <taxon>Placobranchoidea</taxon>
        <taxon>Plakobranchidae</taxon>
        <taxon>Elysia</taxon>
    </lineage>
</organism>
<comment type="subcellular location">
    <subcellularLocation>
        <location evidence="1">Membrane</location>
    </subcellularLocation>
</comment>
<protein>
    <recommendedName>
        <fullName evidence="2">guanylate cyclase</fullName>
        <ecNumber evidence="2">4.6.1.2</ecNumber>
    </recommendedName>
</protein>
<evidence type="ECO:0000256" key="9">
    <source>
        <dbReference type="SAM" id="MobiDB-lite"/>
    </source>
</evidence>
<keyword evidence="13" id="KW-1185">Reference proteome</keyword>
<keyword evidence="3 10" id="KW-0812">Transmembrane</keyword>
<dbReference type="GO" id="GO:0005886">
    <property type="term" value="C:plasma membrane"/>
    <property type="evidence" value="ECO:0007669"/>
    <property type="project" value="TreeGrafter"/>
</dbReference>
<dbReference type="InterPro" id="IPR001245">
    <property type="entry name" value="Ser-Thr/Tyr_kinase_cat_dom"/>
</dbReference>
<dbReference type="GO" id="GO:0004016">
    <property type="term" value="F:adenylate cyclase activity"/>
    <property type="evidence" value="ECO:0007669"/>
    <property type="project" value="TreeGrafter"/>
</dbReference>
<feature type="region of interest" description="Disordered" evidence="9">
    <location>
        <begin position="943"/>
        <end position="1007"/>
    </location>
</feature>
<name>A0A433U132_ELYCH</name>
<dbReference type="GO" id="GO:0007168">
    <property type="term" value="P:receptor guanylyl cyclase signaling pathway"/>
    <property type="evidence" value="ECO:0007669"/>
    <property type="project" value="TreeGrafter"/>
</dbReference>
<evidence type="ECO:0000259" key="11">
    <source>
        <dbReference type="PROSITE" id="PS50011"/>
    </source>
</evidence>
<feature type="region of interest" description="Disordered" evidence="9">
    <location>
        <begin position="1380"/>
        <end position="1425"/>
    </location>
</feature>
<proteinExistence type="predicted"/>
<dbReference type="Gene3D" id="1.10.510.10">
    <property type="entry name" value="Transferase(Phosphotransferase) domain 1"/>
    <property type="match status" value="2"/>
</dbReference>
<reference evidence="12 13" key="1">
    <citation type="submission" date="2019-01" db="EMBL/GenBank/DDBJ databases">
        <title>A draft genome assembly of the solar-powered sea slug Elysia chlorotica.</title>
        <authorList>
            <person name="Cai H."/>
            <person name="Li Q."/>
            <person name="Fang X."/>
            <person name="Li J."/>
            <person name="Curtis N.E."/>
            <person name="Altenburger A."/>
            <person name="Shibata T."/>
            <person name="Feng M."/>
            <person name="Maeda T."/>
            <person name="Schwartz J.A."/>
            <person name="Shigenobu S."/>
            <person name="Lundholm N."/>
            <person name="Nishiyama T."/>
            <person name="Yang H."/>
            <person name="Hasebe M."/>
            <person name="Li S."/>
            <person name="Pierce S.K."/>
            <person name="Wang J."/>
        </authorList>
    </citation>
    <scope>NUCLEOTIDE SEQUENCE [LARGE SCALE GENOMIC DNA]</scope>
    <source>
        <strain evidence="12">EC2010</strain>
        <tissue evidence="12">Whole organism of an adult</tissue>
    </source>
</reference>
<feature type="region of interest" description="Disordered" evidence="9">
    <location>
        <begin position="1085"/>
        <end position="1154"/>
    </location>
</feature>
<feature type="compositionally biased region" description="Low complexity" evidence="9">
    <location>
        <begin position="996"/>
        <end position="1007"/>
    </location>
</feature>
<dbReference type="SUPFAM" id="SSF53822">
    <property type="entry name" value="Periplasmic binding protein-like I"/>
    <property type="match status" value="1"/>
</dbReference>
<keyword evidence="4" id="KW-0547">Nucleotide-binding</keyword>
<dbReference type="GO" id="GO:0005524">
    <property type="term" value="F:ATP binding"/>
    <property type="evidence" value="ECO:0007669"/>
    <property type="project" value="InterPro"/>
</dbReference>
<dbReference type="CDD" id="cd06352">
    <property type="entry name" value="PBP1_NPR_GC-like"/>
    <property type="match status" value="1"/>
</dbReference>
<evidence type="ECO:0000313" key="13">
    <source>
        <dbReference type="Proteomes" id="UP000271974"/>
    </source>
</evidence>
<feature type="compositionally biased region" description="Basic and acidic residues" evidence="9">
    <location>
        <begin position="1113"/>
        <end position="1131"/>
    </location>
</feature>
<evidence type="ECO:0000256" key="3">
    <source>
        <dbReference type="ARBA" id="ARBA00022692"/>
    </source>
</evidence>
<feature type="domain" description="Protein kinase" evidence="11">
    <location>
        <begin position="509"/>
        <end position="813"/>
    </location>
</feature>
<evidence type="ECO:0000256" key="1">
    <source>
        <dbReference type="ARBA" id="ARBA00004370"/>
    </source>
</evidence>
<dbReference type="EC" id="4.6.1.2" evidence="2"/>
<keyword evidence="7" id="KW-0456">Lyase</keyword>
<feature type="region of interest" description="Disordered" evidence="9">
    <location>
        <begin position="845"/>
        <end position="869"/>
    </location>
</feature>
<feature type="compositionally biased region" description="Basic and acidic residues" evidence="9">
    <location>
        <begin position="1256"/>
        <end position="1272"/>
    </location>
</feature>
<evidence type="ECO:0000256" key="8">
    <source>
        <dbReference type="ARBA" id="ARBA00023293"/>
    </source>
</evidence>
<evidence type="ECO:0000313" key="12">
    <source>
        <dbReference type="EMBL" id="RUS87448.1"/>
    </source>
</evidence>
<dbReference type="OrthoDB" id="6142344at2759"/>
<feature type="compositionally biased region" description="Basic and acidic residues" evidence="9">
    <location>
        <begin position="1297"/>
        <end position="1328"/>
    </location>
</feature>
<evidence type="ECO:0000256" key="6">
    <source>
        <dbReference type="ARBA" id="ARBA00023136"/>
    </source>
</evidence>
<dbReference type="GO" id="GO:0004672">
    <property type="term" value="F:protein kinase activity"/>
    <property type="evidence" value="ECO:0007669"/>
    <property type="project" value="InterPro"/>
</dbReference>
<dbReference type="Pfam" id="PF01094">
    <property type="entry name" value="ANF_receptor"/>
    <property type="match status" value="1"/>
</dbReference>
<dbReference type="InterPro" id="IPR001828">
    <property type="entry name" value="ANF_lig-bd_rcpt"/>
</dbReference>
<evidence type="ECO:0000256" key="7">
    <source>
        <dbReference type="ARBA" id="ARBA00023239"/>
    </source>
</evidence>
<dbReference type="PROSITE" id="PS50011">
    <property type="entry name" value="PROTEIN_KINASE_DOM"/>
    <property type="match status" value="1"/>
</dbReference>
<keyword evidence="5 10" id="KW-1133">Transmembrane helix</keyword>
<dbReference type="InterPro" id="IPR000719">
    <property type="entry name" value="Prot_kinase_dom"/>
</dbReference>
<feature type="compositionally biased region" description="Polar residues" evidence="9">
    <location>
        <begin position="1040"/>
        <end position="1056"/>
    </location>
</feature>
<feature type="region of interest" description="Disordered" evidence="9">
    <location>
        <begin position="1040"/>
        <end position="1070"/>
    </location>
</feature>
<dbReference type="PANTHER" id="PTHR11920:SF501">
    <property type="entry name" value="GUANYLATE CYCLASE 32E"/>
    <property type="match status" value="1"/>
</dbReference>
<feature type="compositionally biased region" description="Polar residues" evidence="9">
    <location>
        <begin position="943"/>
        <end position="965"/>
    </location>
</feature>
<dbReference type="SUPFAM" id="SSF56112">
    <property type="entry name" value="Protein kinase-like (PK-like)"/>
    <property type="match status" value="1"/>
</dbReference>
<dbReference type="GO" id="GO:0004383">
    <property type="term" value="F:guanylate cyclase activity"/>
    <property type="evidence" value="ECO:0007669"/>
    <property type="project" value="UniProtKB-EC"/>
</dbReference>
<dbReference type="Gene3D" id="3.40.50.2300">
    <property type="match status" value="2"/>
</dbReference>
<dbReference type="InterPro" id="IPR050401">
    <property type="entry name" value="Cyclic_nucleotide_synthase"/>
</dbReference>
<keyword evidence="8" id="KW-0141">cGMP biosynthesis</keyword>
<dbReference type="STRING" id="188477.A0A433U132"/>
<feature type="compositionally biased region" description="Low complexity" evidence="9">
    <location>
        <begin position="966"/>
        <end position="978"/>
    </location>
</feature>
<keyword evidence="6 10" id="KW-0472">Membrane</keyword>
<evidence type="ECO:0000256" key="10">
    <source>
        <dbReference type="SAM" id="Phobius"/>
    </source>
</evidence>
<dbReference type="GO" id="GO:0001653">
    <property type="term" value="F:peptide receptor activity"/>
    <property type="evidence" value="ECO:0007669"/>
    <property type="project" value="TreeGrafter"/>
</dbReference>
<feature type="region of interest" description="Disordered" evidence="9">
    <location>
        <begin position="1241"/>
        <end position="1272"/>
    </location>
</feature>
<evidence type="ECO:0000256" key="4">
    <source>
        <dbReference type="ARBA" id="ARBA00022741"/>
    </source>
</evidence>
<feature type="compositionally biased region" description="Low complexity" evidence="9">
    <location>
        <begin position="899"/>
        <end position="912"/>
    </location>
</feature>
<accession>A0A433U132</accession>
<feature type="region of interest" description="Disordered" evidence="9">
    <location>
        <begin position="894"/>
        <end position="921"/>
    </location>
</feature>
<dbReference type="PANTHER" id="PTHR11920">
    <property type="entry name" value="GUANYLYL CYCLASE"/>
    <property type="match status" value="1"/>
</dbReference>
<dbReference type="InterPro" id="IPR011009">
    <property type="entry name" value="Kinase-like_dom_sf"/>
</dbReference>
<dbReference type="Pfam" id="PF07714">
    <property type="entry name" value="PK_Tyr_Ser-Thr"/>
    <property type="match status" value="1"/>
</dbReference>
<dbReference type="InterPro" id="IPR028082">
    <property type="entry name" value="Peripla_BP_I"/>
</dbReference>